<gene>
    <name evidence="1" type="primary">RP1</name>
    <name evidence="1" type="ORF">SNAT2548_LOCUS1379</name>
</gene>
<organism evidence="1 2">
    <name type="scientific">Symbiodinium natans</name>
    <dbReference type="NCBI Taxonomy" id="878477"/>
    <lineage>
        <taxon>Eukaryota</taxon>
        <taxon>Sar</taxon>
        <taxon>Alveolata</taxon>
        <taxon>Dinophyceae</taxon>
        <taxon>Suessiales</taxon>
        <taxon>Symbiodiniaceae</taxon>
        <taxon>Symbiodinium</taxon>
    </lineage>
</organism>
<name>A0A812HDQ4_9DINO</name>
<evidence type="ECO:0000313" key="2">
    <source>
        <dbReference type="Proteomes" id="UP000604046"/>
    </source>
</evidence>
<evidence type="ECO:0000313" key="1">
    <source>
        <dbReference type="EMBL" id="CAE6945492.1"/>
    </source>
</evidence>
<dbReference type="OrthoDB" id="416832at2759"/>
<reference evidence="1" key="1">
    <citation type="submission" date="2021-02" db="EMBL/GenBank/DDBJ databases">
        <authorList>
            <person name="Dougan E. K."/>
            <person name="Rhodes N."/>
            <person name="Thang M."/>
            <person name="Chan C."/>
        </authorList>
    </citation>
    <scope>NUCLEOTIDE SEQUENCE</scope>
</reference>
<proteinExistence type="predicted"/>
<comment type="caution">
    <text evidence="1">The sequence shown here is derived from an EMBL/GenBank/DDBJ whole genome shotgun (WGS) entry which is preliminary data.</text>
</comment>
<protein>
    <submittedName>
        <fullName evidence="1">RP1 protein</fullName>
    </submittedName>
</protein>
<dbReference type="EMBL" id="CAJNDS010000075">
    <property type="protein sequence ID" value="CAE6945492.1"/>
    <property type="molecule type" value="Genomic_DNA"/>
</dbReference>
<accession>A0A812HDQ4</accession>
<dbReference type="AlphaFoldDB" id="A0A812HDQ4"/>
<sequence length="268" mass="29460">MASFAGSWRNAVRSLSVVPAVAAAANVTKDVKAVPSQISCSSKPALVRDIPKFGNSALPPLPPATLAPVLLETLERVLTATGSFFDLDCYGSKSEFEDALWWSWAKLGSACDRTSPAYKQRAASTADSANRVRDKQRVESKWGLGESGDASLEFYDPAGELVARGYEAVVYGDHGPYIEFKEEQIYWPTFCRHRLKGPGRTHFEHYNRDVSIKLYDQFKTVADQPDPPAAFPNAFSCSNNRSEGYADYRAGRLYTSVDSFFEAGGRCA</sequence>
<keyword evidence="2" id="KW-1185">Reference proteome</keyword>
<dbReference type="Proteomes" id="UP000604046">
    <property type="component" value="Unassembled WGS sequence"/>
</dbReference>